<proteinExistence type="predicted"/>
<accession>A0AAV4VIM4</accession>
<evidence type="ECO:0000313" key="2">
    <source>
        <dbReference type="Proteomes" id="UP001054837"/>
    </source>
</evidence>
<dbReference type="AlphaFoldDB" id="A0AAV4VIM4"/>
<keyword evidence="2" id="KW-1185">Reference proteome</keyword>
<dbReference type="Proteomes" id="UP001054837">
    <property type="component" value="Unassembled WGS sequence"/>
</dbReference>
<sequence>MGNAELQRRVGNHYGEQFYLMEVAEFALLPQIRKCLALPKLISGALHKRDGRHFSLCFRRSGLKECELQLEIPSAMALPVTYPPRQKRKNKKKWTDICDL</sequence>
<comment type="caution">
    <text evidence="1">The sequence shown here is derived from an EMBL/GenBank/DDBJ whole genome shotgun (WGS) entry which is preliminary data.</text>
</comment>
<reference evidence="1 2" key="1">
    <citation type="submission" date="2021-06" db="EMBL/GenBank/DDBJ databases">
        <title>Caerostris darwini draft genome.</title>
        <authorList>
            <person name="Kono N."/>
            <person name="Arakawa K."/>
        </authorList>
    </citation>
    <scope>NUCLEOTIDE SEQUENCE [LARGE SCALE GENOMIC DNA]</scope>
</reference>
<gene>
    <name evidence="1" type="ORF">CDAR_207431</name>
</gene>
<name>A0AAV4VIM4_9ARAC</name>
<dbReference type="EMBL" id="BPLQ01013040">
    <property type="protein sequence ID" value="GIY69469.1"/>
    <property type="molecule type" value="Genomic_DNA"/>
</dbReference>
<protein>
    <submittedName>
        <fullName evidence="1">Uncharacterized protein</fullName>
    </submittedName>
</protein>
<evidence type="ECO:0000313" key="1">
    <source>
        <dbReference type="EMBL" id="GIY69469.1"/>
    </source>
</evidence>
<organism evidence="1 2">
    <name type="scientific">Caerostris darwini</name>
    <dbReference type="NCBI Taxonomy" id="1538125"/>
    <lineage>
        <taxon>Eukaryota</taxon>
        <taxon>Metazoa</taxon>
        <taxon>Ecdysozoa</taxon>
        <taxon>Arthropoda</taxon>
        <taxon>Chelicerata</taxon>
        <taxon>Arachnida</taxon>
        <taxon>Araneae</taxon>
        <taxon>Araneomorphae</taxon>
        <taxon>Entelegynae</taxon>
        <taxon>Araneoidea</taxon>
        <taxon>Araneidae</taxon>
        <taxon>Caerostris</taxon>
    </lineage>
</organism>